<dbReference type="EMBL" id="JAKROA010000022">
    <property type="protein sequence ID" value="KAL5102944.1"/>
    <property type="molecule type" value="Genomic_DNA"/>
</dbReference>
<evidence type="ECO:0000313" key="2">
    <source>
        <dbReference type="EMBL" id="KAL5102983.1"/>
    </source>
</evidence>
<name>A0ABR4PZX9_9CEST</name>
<reference evidence="1 3" key="1">
    <citation type="journal article" date="2022" name="Front. Cell. Infect. Microbiol.">
        <title>The Genomes of Two Strains of Taenia crassiceps the Animal Model for the Study of Human Cysticercosis.</title>
        <authorList>
            <person name="Bobes R.J."/>
            <person name="Estrada K."/>
            <person name="Rios-Valencia D.G."/>
            <person name="Calderon-Gallegos A."/>
            <person name="de la Torre P."/>
            <person name="Carrero J.C."/>
            <person name="Sanchez-Flores A."/>
            <person name="Laclette J.P."/>
        </authorList>
    </citation>
    <scope>NUCLEOTIDE SEQUENCE [LARGE SCALE GENOMIC DNA]</scope>
    <source>
        <strain evidence="1">WFUcys</strain>
    </source>
</reference>
<comment type="caution">
    <text evidence="1">The sequence shown here is derived from an EMBL/GenBank/DDBJ whole genome shotgun (WGS) entry which is preliminary data.</text>
</comment>
<keyword evidence="3" id="KW-1185">Reference proteome</keyword>
<sequence length="102" mass="11190">MSIAKRCSPLASVAKKQSVDDYPHGCGVPWGGDHCCRSRLHANTMGMHTGSNEEEVGDSAHQQWCVRRDANQLPLRQQPFQLTCGAAIFFFQPLPNAVHLSG</sequence>
<organism evidence="1 3">
    <name type="scientific">Taenia crassiceps</name>
    <dbReference type="NCBI Taxonomy" id="6207"/>
    <lineage>
        <taxon>Eukaryota</taxon>
        <taxon>Metazoa</taxon>
        <taxon>Spiralia</taxon>
        <taxon>Lophotrochozoa</taxon>
        <taxon>Platyhelminthes</taxon>
        <taxon>Cestoda</taxon>
        <taxon>Eucestoda</taxon>
        <taxon>Cyclophyllidea</taxon>
        <taxon>Taeniidae</taxon>
        <taxon>Taenia</taxon>
    </lineage>
</organism>
<reference evidence="1" key="2">
    <citation type="submission" date="2024-12" db="EMBL/GenBank/DDBJ databases">
        <authorList>
            <person name="Estrada K."/>
            <person name="Bobes R.J."/>
            <person name="Sanchez-Flores A."/>
            <person name="Laclette J.P."/>
        </authorList>
    </citation>
    <scope>NUCLEOTIDE SEQUENCE</scope>
    <source>
        <strain evidence="1">WFUcys</strain>
        <tissue evidence="1">Peritoneal cavity of infected mice</tissue>
    </source>
</reference>
<proteinExistence type="predicted"/>
<protein>
    <submittedName>
        <fullName evidence="1">Uncharacterized protein</fullName>
    </submittedName>
</protein>
<accession>A0ABR4PZX9</accession>
<dbReference type="Proteomes" id="UP001651158">
    <property type="component" value="Unassembled WGS sequence"/>
</dbReference>
<evidence type="ECO:0000313" key="3">
    <source>
        <dbReference type="Proteomes" id="UP001651158"/>
    </source>
</evidence>
<dbReference type="EMBL" id="JAKROA010000022">
    <property type="protein sequence ID" value="KAL5102983.1"/>
    <property type="molecule type" value="Genomic_DNA"/>
</dbReference>
<evidence type="ECO:0000313" key="1">
    <source>
        <dbReference type="EMBL" id="KAL5102944.1"/>
    </source>
</evidence>
<gene>
    <name evidence="1" type="ORF">TcWFU_004233</name>
    <name evidence="2" type="ORF">TcWFU_007640</name>
</gene>